<dbReference type="InterPro" id="IPR009057">
    <property type="entry name" value="Homeodomain-like_sf"/>
</dbReference>
<dbReference type="Proteomes" id="UP000605992">
    <property type="component" value="Unassembled WGS sequence"/>
</dbReference>
<dbReference type="Pfam" id="PF00440">
    <property type="entry name" value="TetR_N"/>
    <property type="match status" value="1"/>
</dbReference>
<dbReference type="PRINTS" id="PR00455">
    <property type="entry name" value="HTHTETR"/>
</dbReference>
<gene>
    <name evidence="6" type="ORF">Pth03_27390</name>
</gene>
<keyword evidence="3" id="KW-0804">Transcription</keyword>
<evidence type="ECO:0000313" key="7">
    <source>
        <dbReference type="Proteomes" id="UP000605992"/>
    </source>
</evidence>
<dbReference type="SUPFAM" id="SSF46689">
    <property type="entry name" value="Homeodomain-like"/>
    <property type="match status" value="1"/>
</dbReference>
<dbReference type="PANTHER" id="PTHR30055">
    <property type="entry name" value="HTH-TYPE TRANSCRIPTIONAL REGULATOR RUTR"/>
    <property type="match status" value="1"/>
</dbReference>
<feature type="domain" description="HTH tetR-type" evidence="5">
    <location>
        <begin position="7"/>
        <end position="67"/>
    </location>
</feature>
<proteinExistence type="predicted"/>
<dbReference type="Gene3D" id="1.10.10.60">
    <property type="entry name" value="Homeodomain-like"/>
    <property type="match status" value="1"/>
</dbReference>
<comment type="caution">
    <text evidence="6">The sequence shown here is derived from an EMBL/GenBank/DDBJ whole genome shotgun (WGS) entry which is preliminary data.</text>
</comment>
<keyword evidence="1" id="KW-0805">Transcription regulation</keyword>
<dbReference type="InterPro" id="IPR001647">
    <property type="entry name" value="HTH_TetR"/>
</dbReference>
<dbReference type="AlphaFoldDB" id="A0A8J3XVU4"/>
<dbReference type="RefSeq" id="WP_203944581.1">
    <property type="nucleotide sequence ID" value="NZ_BOOR01000017.1"/>
</dbReference>
<evidence type="ECO:0000256" key="2">
    <source>
        <dbReference type="ARBA" id="ARBA00023125"/>
    </source>
</evidence>
<feature type="DNA-binding region" description="H-T-H motif" evidence="4">
    <location>
        <begin position="30"/>
        <end position="49"/>
    </location>
</feature>
<protein>
    <submittedName>
        <fullName evidence="6">TetR family transcriptional regulator</fullName>
    </submittedName>
</protein>
<name>A0A8J3XVU4_9ACTN</name>
<organism evidence="6 7">
    <name type="scientific">Planotetraspora thailandica</name>
    <dbReference type="NCBI Taxonomy" id="487172"/>
    <lineage>
        <taxon>Bacteria</taxon>
        <taxon>Bacillati</taxon>
        <taxon>Actinomycetota</taxon>
        <taxon>Actinomycetes</taxon>
        <taxon>Streptosporangiales</taxon>
        <taxon>Streptosporangiaceae</taxon>
        <taxon>Planotetraspora</taxon>
    </lineage>
</organism>
<evidence type="ECO:0000259" key="5">
    <source>
        <dbReference type="PROSITE" id="PS50977"/>
    </source>
</evidence>
<dbReference type="GO" id="GO:0000976">
    <property type="term" value="F:transcription cis-regulatory region binding"/>
    <property type="evidence" value="ECO:0007669"/>
    <property type="project" value="TreeGrafter"/>
</dbReference>
<dbReference type="InterPro" id="IPR050109">
    <property type="entry name" value="HTH-type_TetR-like_transc_reg"/>
</dbReference>
<keyword evidence="7" id="KW-1185">Reference proteome</keyword>
<dbReference type="Gene3D" id="1.10.357.10">
    <property type="entry name" value="Tetracycline Repressor, domain 2"/>
    <property type="match status" value="1"/>
</dbReference>
<dbReference type="EMBL" id="BOOR01000017">
    <property type="protein sequence ID" value="GII54350.1"/>
    <property type="molecule type" value="Genomic_DNA"/>
</dbReference>
<keyword evidence="2 4" id="KW-0238">DNA-binding</keyword>
<dbReference type="PROSITE" id="PS50977">
    <property type="entry name" value="HTH_TETR_2"/>
    <property type="match status" value="1"/>
</dbReference>
<evidence type="ECO:0000256" key="1">
    <source>
        <dbReference type="ARBA" id="ARBA00023015"/>
    </source>
</evidence>
<evidence type="ECO:0000256" key="3">
    <source>
        <dbReference type="ARBA" id="ARBA00023163"/>
    </source>
</evidence>
<evidence type="ECO:0000256" key="4">
    <source>
        <dbReference type="PROSITE-ProRule" id="PRU00335"/>
    </source>
</evidence>
<evidence type="ECO:0000313" key="6">
    <source>
        <dbReference type="EMBL" id="GII54350.1"/>
    </source>
</evidence>
<sequence length="236" mass="25440">MTQVAPSTTRDELVRAAADLLVSGGPDAVTTRAVSTVAGVQRPTIYRLFGDKEGLLDAVASFGLRDYLKDKGGLAVTDDPVEDLREAWDLHVSFGLQRPAFYVLAFVNSQSGRMSTASAEAFAQLRRMIARIGEAGRLRMSVDRATALVRAGGLGVVCGQLAVPPDQRDPEFLKVARERALSAILADEDLPTASTMPSLAVALREKLANNDSVPGFTRAEHVLLMEWLDRLTDMTA</sequence>
<reference evidence="6" key="1">
    <citation type="submission" date="2021-01" db="EMBL/GenBank/DDBJ databases">
        <title>Whole genome shotgun sequence of Planotetraspora thailandica NBRC 104271.</title>
        <authorList>
            <person name="Komaki H."/>
            <person name="Tamura T."/>
        </authorList>
    </citation>
    <scope>NUCLEOTIDE SEQUENCE</scope>
    <source>
        <strain evidence="6">NBRC 104271</strain>
    </source>
</reference>
<accession>A0A8J3XVU4</accession>
<dbReference type="PANTHER" id="PTHR30055:SF234">
    <property type="entry name" value="HTH-TYPE TRANSCRIPTIONAL REGULATOR BETI"/>
    <property type="match status" value="1"/>
</dbReference>
<dbReference type="GO" id="GO:0003700">
    <property type="term" value="F:DNA-binding transcription factor activity"/>
    <property type="evidence" value="ECO:0007669"/>
    <property type="project" value="TreeGrafter"/>
</dbReference>